<proteinExistence type="inferred from homology"/>
<reference evidence="4 5" key="1">
    <citation type="submission" date="2020-07" db="EMBL/GenBank/DDBJ databases">
        <title>Genomes of two Microcystis aeruginosa (Cyanobacteria) strains from Florida (USA) with disparate toxicogenic potential.</title>
        <authorList>
            <person name="Lefler F.W."/>
            <person name="Barbosa M."/>
            <person name="Berthold D.E."/>
            <person name="Laughinghouse H.D. IV."/>
        </authorList>
    </citation>
    <scope>NUCLEOTIDE SEQUENCE [LARGE SCALE GENOMIC DNA]</scope>
    <source>
        <strain evidence="4 5">BLCCF158</strain>
    </source>
</reference>
<dbReference type="PANTHER" id="PTHR43747:SF5">
    <property type="entry name" value="FAD-BINDING DOMAIN-CONTAINING PROTEIN"/>
    <property type="match status" value="1"/>
</dbReference>
<gene>
    <name evidence="4" type="ORF">H0901_21945</name>
</gene>
<dbReference type="AlphaFoldDB" id="A0A841VAE2"/>
<comment type="caution">
    <text evidence="4">The sequence shown here is derived from an EMBL/GenBank/DDBJ whole genome shotgun (WGS) entry which is preliminary data.</text>
</comment>
<name>A0A841VAE2_MICAE</name>
<dbReference type="SUPFAM" id="SSF51905">
    <property type="entry name" value="FAD/NAD(P)-binding domain"/>
    <property type="match status" value="1"/>
</dbReference>
<sequence>MNKTQQQVYDVIIMGAGFAGICQARHLLLNLPNIKVAIIDPRNPERSIKDLKIGESTVEISSMFMCKELALHEYLLENHAPKYGLNYHWPKNQAQTKSVNDYYHMGFNRTPLIDSFHINRAKFEQDVLQMTQEMGATFYNGRVIDVELTPCDQLHTVTVKLDQASIELKTKHVIDAAGRRFIIGKKLNNVILDSEEMTGINTGSAWLRVKNIDLNIFDNIYNKINGTASSYYSTKHFFGTGHWIWVLPIDTKQKEISIGLVHHKNSIAANQINTSEKLKSFFKANHEIVYNLIESGQCIDFNYLPRLAHNSKQHLSQDNWYVIGDAAQMFDPLYSPGLVVTALGIECVTEVIRAKLAKEPEAEKKQDMYNKFMVATATSYSRLYQNHEKHLGHASVMSWRIYMENMFWFGNLVPMYIGKWFLDFHFINEHIKAIEFLAGPQNSLFSDLHQQFDQLVECDANLGIMDFARTDQLLWGYGPSKYFDNFLENSRLDPHQCNVLLCLKNTFFFLAVFYLKLRFKGFGIWGGFAPKTWIRVTQLLSYSFYIAIGEKIYRFKVRQLNHKTFIEKMRQEFKTYQYQPKLHPWN</sequence>
<evidence type="ECO:0000256" key="2">
    <source>
        <dbReference type="ARBA" id="ARBA00023033"/>
    </source>
</evidence>
<protein>
    <submittedName>
        <fullName evidence="4">Tryptophan 7-halogenase</fullName>
    </submittedName>
</protein>
<keyword evidence="2" id="KW-0503">Monooxygenase</keyword>
<dbReference type="Proteomes" id="UP000525432">
    <property type="component" value="Unassembled WGS sequence"/>
</dbReference>
<dbReference type="InterPro" id="IPR006905">
    <property type="entry name" value="Flavin_halogenase"/>
</dbReference>
<dbReference type="InterPro" id="IPR050816">
    <property type="entry name" value="Flavin-dep_Halogenase_NPB"/>
</dbReference>
<keyword evidence="1" id="KW-0560">Oxidoreductase</keyword>
<dbReference type="GO" id="GO:0004497">
    <property type="term" value="F:monooxygenase activity"/>
    <property type="evidence" value="ECO:0007669"/>
    <property type="project" value="UniProtKB-KW"/>
</dbReference>
<comment type="similarity">
    <text evidence="3">Belongs to the flavin-dependent halogenase family. Bacterial tryptophan halogenase subfamily.</text>
</comment>
<evidence type="ECO:0000256" key="3">
    <source>
        <dbReference type="ARBA" id="ARBA00038396"/>
    </source>
</evidence>
<accession>A0A841VAE2</accession>
<dbReference type="Gene3D" id="3.50.50.60">
    <property type="entry name" value="FAD/NAD(P)-binding domain"/>
    <property type="match status" value="1"/>
</dbReference>
<dbReference type="InterPro" id="IPR036188">
    <property type="entry name" value="FAD/NAD-bd_sf"/>
</dbReference>
<evidence type="ECO:0000313" key="4">
    <source>
        <dbReference type="EMBL" id="MBC1197837.1"/>
    </source>
</evidence>
<organism evidence="4 5">
    <name type="scientific">Microcystis aeruginosa BLCC-F158</name>
    <dbReference type="NCBI Taxonomy" id="2755316"/>
    <lineage>
        <taxon>Bacteria</taxon>
        <taxon>Bacillati</taxon>
        <taxon>Cyanobacteriota</taxon>
        <taxon>Cyanophyceae</taxon>
        <taxon>Oscillatoriophycideae</taxon>
        <taxon>Chroococcales</taxon>
        <taxon>Microcystaceae</taxon>
        <taxon>Microcystis</taxon>
    </lineage>
</organism>
<dbReference type="PANTHER" id="PTHR43747">
    <property type="entry name" value="FAD-BINDING PROTEIN"/>
    <property type="match status" value="1"/>
</dbReference>
<dbReference type="RefSeq" id="WP_185241258.1">
    <property type="nucleotide sequence ID" value="NZ_JACEGC010000181.1"/>
</dbReference>
<dbReference type="EMBL" id="JACEGC010000181">
    <property type="protein sequence ID" value="MBC1197837.1"/>
    <property type="molecule type" value="Genomic_DNA"/>
</dbReference>
<dbReference type="Pfam" id="PF04820">
    <property type="entry name" value="Trp_halogenase"/>
    <property type="match status" value="1"/>
</dbReference>
<evidence type="ECO:0000313" key="5">
    <source>
        <dbReference type="Proteomes" id="UP000525432"/>
    </source>
</evidence>
<evidence type="ECO:0000256" key="1">
    <source>
        <dbReference type="ARBA" id="ARBA00023002"/>
    </source>
</evidence>